<organism evidence="1 2">
    <name type="scientific">Aspergillus brasiliensis (strain CBS 101740 / IMI 381727 / IBT 21946)</name>
    <dbReference type="NCBI Taxonomy" id="767769"/>
    <lineage>
        <taxon>Eukaryota</taxon>
        <taxon>Fungi</taxon>
        <taxon>Dikarya</taxon>
        <taxon>Ascomycota</taxon>
        <taxon>Pezizomycotina</taxon>
        <taxon>Eurotiomycetes</taxon>
        <taxon>Eurotiomycetidae</taxon>
        <taxon>Eurotiales</taxon>
        <taxon>Aspergillaceae</taxon>
        <taxon>Aspergillus</taxon>
        <taxon>Aspergillus subgen. Circumdati</taxon>
    </lineage>
</organism>
<dbReference type="Proteomes" id="UP000184499">
    <property type="component" value="Unassembled WGS sequence"/>
</dbReference>
<name>A0A1L9UMS3_ASPBC</name>
<dbReference type="EMBL" id="KV878683">
    <property type="protein sequence ID" value="OJJ72962.1"/>
    <property type="molecule type" value="Genomic_DNA"/>
</dbReference>
<proteinExistence type="predicted"/>
<dbReference type="GeneID" id="93579975"/>
<reference evidence="2" key="1">
    <citation type="journal article" date="2017" name="Genome Biol.">
        <title>Comparative genomics reveals high biological diversity and specific adaptations in the industrially and medically important fungal genus Aspergillus.</title>
        <authorList>
            <person name="de Vries R.P."/>
            <person name="Riley R."/>
            <person name="Wiebenga A."/>
            <person name="Aguilar-Osorio G."/>
            <person name="Amillis S."/>
            <person name="Uchima C.A."/>
            <person name="Anderluh G."/>
            <person name="Asadollahi M."/>
            <person name="Askin M."/>
            <person name="Barry K."/>
            <person name="Battaglia E."/>
            <person name="Bayram O."/>
            <person name="Benocci T."/>
            <person name="Braus-Stromeyer S.A."/>
            <person name="Caldana C."/>
            <person name="Canovas D."/>
            <person name="Cerqueira G.C."/>
            <person name="Chen F."/>
            <person name="Chen W."/>
            <person name="Choi C."/>
            <person name="Clum A."/>
            <person name="Dos Santos R.A."/>
            <person name="Damasio A.R."/>
            <person name="Diallinas G."/>
            <person name="Emri T."/>
            <person name="Fekete E."/>
            <person name="Flipphi M."/>
            <person name="Freyberg S."/>
            <person name="Gallo A."/>
            <person name="Gournas C."/>
            <person name="Habgood R."/>
            <person name="Hainaut M."/>
            <person name="Harispe M.L."/>
            <person name="Henrissat B."/>
            <person name="Hilden K.S."/>
            <person name="Hope R."/>
            <person name="Hossain A."/>
            <person name="Karabika E."/>
            <person name="Karaffa L."/>
            <person name="Karanyi Z."/>
            <person name="Krasevec N."/>
            <person name="Kuo A."/>
            <person name="Kusch H."/>
            <person name="LaButti K."/>
            <person name="Lagendijk E.L."/>
            <person name="Lapidus A."/>
            <person name="Levasseur A."/>
            <person name="Lindquist E."/>
            <person name="Lipzen A."/>
            <person name="Logrieco A.F."/>
            <person name="MacCabe A."/>
            <person name="Maekelae M.R."/>
            <person name="Malavazi I."/>
            <person name="Melin P."/>
            <person name="Meyer V."/>
            <person name="Mielnichuk N."/>
            <person name="Miskei M."/>
            <person name="Molnar A.P."/>
            <person name="Mule G."/>
            <person name="Ngan C.Y."/>
            <person name="Orejas M."/>
            <person name="Orosz E."/>
            <person name="Ouedraogo J.P."/>
            <person name="Overkamp K.M."/>
            <person name="Park H.-S."/>
            <person name="Perrone G."/>
            <person name="Piumi F."/>
            <person name="Punt P.J."/>
            <person name="Ram A.F."/>
            <person name="Ramon A."/>
            <person name="Rauscher S."/>
            <person name="Record E."/>
            <person name="Riano-Pachon D.M."/>
            <person name="Robert V."/>
            <person name="Roehrig J."/>
            <person name="Ruller R."/>
            <person name="Salamov A."/>
            <person name="Salih N.S."/>
            <person name="Samson R.A."/>
            <person name="Sandor E."/>
            <person name="Sanguinetti M."/>
            <person name="Schuetze T."/>
            <person name="Sepcic K."/>
            <person name="Shelest E."/>
            <person name="Sherlock G."/>
            <person name="Sophianopoulou V."/>
            <person name="Squina F.M."/>
            <person name="Sun H."/>
            <person name="Susca A."/>
            <person name="Todd R.B."/>
            <person name="Tsang A."/>
            <person name="Unkles S.E."/>
            <person name="van de Wiele N."/>
            <person name="van Rossen-Uffink D."/>
            <person name="Oliveira J.V."/>
            <person name="Vesth T.C."/>
            <person name="Visser J."/>
            <person name="Yu J.-H."/>
            <person name="Zhou M."/>
            <person name="Andersen M.R."/>
            <person name="Archer D.B."/>
            <person name="Baker S.E."/>
            <person name="Benoit I."/>
            <person name="Brakhage A.A."/>
            <person name="Braus G.H."/>
            <person name="Fischer R."/>
            <person name="Frisvad J.C."/>
            <person name="Goldman G.H."/>
            <person name="Houbraken J."/>
            <person name="Oakley B."/>
            <person name="Pocsi I."/>
            <person name="Scazzocchio C."/>
            <person name="Seiboth B."/>
            <person name="vanKuyk P.A."/>
            <person name="Wortman J."/>
            <person name="Dyer P.S."/>
            <person name="Grigoriev I.V."/>
        </authorList>
    </citation>
    <scope>NUCLEOTIDE SEQUENCE [LARGE SCALE GENOMIC DNA]</scope>
    <source>
        <strain evidence="2">CBS 101740 / IMI 381727 / IBT 21946</strain>
    </source>
</reference>
<keyword evidence="2" id="KW-1185">Reference proteome</keyword>
<gene>
    <name evidence="1" type="ORF">ASPBRDRAFT_560880</name>
</gene>
<protein>
    <submittedName>
        <fullName evidence="1">Uncharacterized protein</fullName>
    </submittedName>
</protein>
<dbReference type="AlphaFoldDB" id="A0A1L9UMS3"/>
<evidence type="ECO:0000313" key="2">
    <source>
        <dbReference type="Proteomes" id="UP000184499"/>
    </source>
</evidence>
<dbReference type="VEuPathDB" id="FungiDB:ASPBRDRAFT_560880"/>
<accession>A0A1L9UMS3</accession>
<sequence length="160" mass="17623">MAVSYQCAHDHSIKPKSGKRLGCCKFYSPSLSSYHGPDHGRVTMSSTETITPNQSSFAIACATAMIGIDTTTNRNLDTKCTSILISLALLRSILDVEIRISKRSVQWCWVSSPVDQIRYPFCLFPSCVLEIHQKTSLLCSNNHTSTCRGEPGTQANIYAC</sequence>
<evidence type="ECO:0000313" key="1">
    <source>
        <dbReference type="EMBL" id="OJJ72962.1"/>
    </source>
</evidence>
<dbReference type="RefSeq" id="XP_067480210.1">
    <property type="nucleotide sequence ID" value="XM_067627487.1"/>
</dbReference>